<feature type="domain" description="Phospholipase/carboxylesterase/thioesterase" evidence="3">
    <location>
        <begin position="17"/>
        <end position="217"/>
    </location>
</feature>
<proteinExistence type="inferred from homology"/>
<dbReference type="RefSeq" id="WP_179542141.1">
    <property type="nucleotide sequence ID" value="NZ_BAAALL010000001.1"/>
</dbReference>
<keyword evidence="5" id="KW-1185">Reference proteome</keyword>
<dbReference type="GO" id="GO:0016787">
    <property type="term" value="F:hydrolase activity"/>
    <property type="evidence" value="ECO:0007669"/>
    <property type="project" value="UniProtKB-KW"/>
</dbReference>
<gene>
    <name evidence="4" type="ORF">HNR09_002260</name>
</gene>
<dbReference type="Pfam" id="PF02230">
    <property type="entry name" value="Abhydrolase_2"/>
    <property type="match status" value="1"/>
</dbReference>
<keyword evidence="2" id="KW-0378">Hydrolase</keyword>
<name>A0A7Z0GNP4_9MICC</name>
<dbReference type="EMBL" id="JACCFY010000001">
    <property type="protein sequence ID" value="NYJ78849.1"/>
    <property type="molecule type" value="Genomic_DNA"/>
</dbReference>
<dbReference type="InterPro" id="IPR003140">
    <property type="entry name" value="PLipase/COase/thioEstase"/>
</dbReference>
<evidence type="ECO:0000313" key="4">
    <source>
        <dbReference type="EMBL" id="NYJ78849.1"/>
    </source>
</evidence>
<dbReference type="PANTHER" id="PTHR10655">
    <property type="entry name" value="LYSOPHOSPHOLIPASE-RELATED"/>
    <property type="match status" value="1"/>
</dbReference>
<reference evidence="4 5" key="1">
    <citation type="submission" date="2020-07" db="EMBL/GenBank/DDBJ databases">
        <title>Sequencing the genomes of 1000 actinobacteria strains.</title>
        <authorList>
            <person name="Klenk H.-P."/>
        </authorList>
    </citation>
    <scope>NUCLEOTIDE SEQUENCE [LARGE SCALE GENOMIC DNA]</scope>
    <source>
        <strain evidence="4 5">DSM 15475</strain>
    </source>
</reference>
<evidence type="ECO:0000256" key="1">
    <source>
        <dbReference type="ARBA" id="ARBA00006499"/>
    </source>
</evidence>
<dbReference type="InterPro" id="IPR029058">
    <property type="entry name" value="AB_hydrolase_fold"/>
</dbReference>
<evidence type="ECO:0000256" key="2">
    <source>
        <dbReference type="ARBA" id="ARBA00022801"/>
    </source>
</evidence>
<dbReference type="InterPro" id="IPR050565">
    <property type="entry name" value="LYPA1-2/EST-like"/>
</dbReference>
<comment type="similarity">
    <text evidence="1">Belongs to the AB hydrolase superfamily. AB hydrolase 2 family.</text>
</comment>
<dbReference type="AlphaFoldDB" id="A0A7Z0GNP4"/>
<organism evidence="4 5">
    <name type="scientific">Nesterenkonia xinjiangensis</name>
    <dbReference type="NCBI Taxonomy" id="225327"/>
    <lineage>
        <taxon>Bacteria</taxon>
        <taxon>Bacillati</taxon>
        <taxon>Actinomycetota</taxon>
        <taxon>Actinomycetes</taxon>
        <taxon>Micrococcales</taxon>
        <taxon>Micrococcaceae</taxon>
        <taxon>Nesterenkonia</taxon>
    </lineage>
</organism>
<dbReference type="Gene3D" id="3.40.50.1820">
    <property type="entry name" value="alpha/beta hydrolase"/>
    <property type="match status" value="1"/>
</dbReference>
<dbReference type="SUPFAM" id="SSF53474">
    <property type="entry name" value="alpha/beta-Hydrolases"/>
    <property type="match status" value="1"/>
</dbReference>
<protein>
    <submittedName>
        <fullName evidence="4">Phospholipase/carboxylesterase</fullName>
    </submittedName>
</protein>
<dbReference type="PANTHER" id="PTHR10655:SF17">
    <property type="entry name" value="LYSOPHOSPHOLIPASE-LIKE PROTEIN 1"/>
    <property type="match status" value="1"/>
</dbReference>
<sequence>MNPAQPEPVVVWSREAEDREGTPLVVLLHGYGSHEHDLFGLVPSLPEEFTYASLRAPVPMGHGGYTWFDLDPERLAYSSAAARDAVEDLWEWIASVKDQHTSVTLLGFSMGMAMATSLLRARPQEFAAVVGLSGFAVDPGQAEDMQDWFDDDALAAQKVPFFWGRDQEDPVIPEAHIDYTHRWANARVELTKVLYAGAGHGVVPQEITHVGEFLTYMVLRPIRSAGQR</sequence>
<evidence type="ECO:0000313" key="5">
    <source>
        <dbReference type="Proteomes" id="UP000535437"/>
    </source>
</evidence>
<evidence type="ECO:0000259" key="3">
    <source>
        <dbReference type="Pfam" id="PF02230"/>
    </source>
</evidence>
<accession>A0A7Z0GNP4</accession>
<comment type="caution">
    <text evidence="4">The sequence shown here is derived from an EMBL/GenBank/DDBJ whole genome shotgun (WGS) entry which is preliminary data.</text>
</comment>
<dbReference type="Proteomes" id="UP000535437">
    <property type="component" value="Unassembled WGS sequence"/>
</dbReference>